<dbReference type="EMBL" id="BK015535">
    <property type="protein sequence ID" value="DAE11703.1"/>
    <property type="molecule type" value="Genomic_DNA"/>
</dbReference>
<sequence length="199" mass="24201">MNYYNDVYLKRLNRYGLDYQSRVQGQREREFENYLLKTIYRVDFLYEDEMHAGSLERRSQDETQTLQYLLTKVDLKIPNGTILMLEDKDHKEQPWMVYWLEDIKASGYNRYIVLKMTHFITWVDRNKEQRSSWAYMYGQEDNMLKDEIRSRSRSEVLYSENLKMSFFVMPTTEFIRKDDYIEIGDGALKEAYRVTGYDI</sequence>
<name>A0A8S5PXF8_9CAUD</name>
<organism evidence="1">
    <name type="scientific">Siphoviridae sp. ct2vX3</name>
    <dbReference type="NCBI Taxonomy" id="2825318"/>
    <lineage>
        <taxon>Viruses</taxon>
        <taxon>Duplodnaviria</taxon>
        <taxon>Heunggongvirae</taxon>
        <taxon>Uroviricota</taxon>
        <taxon>Caudoviricetes</taxon>
    </lineage>
</organism>
<protein>
    <submittedName>
        <fullName evidence="1">Uncharacterized protein</fullName>
    </submittedName>
</protein>
<reference evidence="1" key="1">
    <citation type="journal article" date="2021" name="Proc. Natl. Acad. Sci. U.S.A.">
        <title>A Catalog of Tens of Thousands of Viruses from Human Metagenomes Reveals Hidden Associations with Chronic Diseases.</title>
        <authorList>
            <person name="Tisza M.J."/>
            <person name="Buck C.B."/>
        </authorList>
    </citation>
    <scope>NUCLEOTIDE SEQUENCE</scope>
    <source>
        <strain evidence="1">Ct2vX3</strain>
    </source>
</reference>
<proteinExistence type="predicted"/>
<evidence type="ECO:0000313" key="1">
    <source>
        <dbReference type="EMBL" id="DAE11703.1"/>
    </source>
</evidence>
<accession>A0A8S5PXF8</accession>